<comment type="similarity">
    <text evidence="1 2">Belongs to the ArsC family.</text>
</comment>
<dbReference type="PANTHER" id="PTHR30041:SF4">
    <property type="entry name" value="ARSENATE REDUCTASE"/>
    <property type="match status" value="1"/>
</dbReference>
<proteinExistence type="inferred from homology"/>
<evidence type="ECO:0000256" key="3">
    <source>
        <dbReference type="SAM" id="MobiDB-lite"/>
    </source>
</evidence>
<dbReference type="Pfam" id="PF03960">
    <property type="entry name" value="ArsC"/>
    <property type="match status" value="1"/>
</dbReference>
<dbReference type="InterPro" id="IPR006660">
    <property type="entry name" value="Arsenate_reductase-like"/>
</dbReference>
<gene>
    <name evidence="4" type="primary">yfgD</name>
    <name evidence="4" type="ORF">NCTC12965_03461</name>
</gene>
<evidence type="ECO:0000256" key="2">
    <source>
        <dbReference type="PROSITE-ProRule" id="PRU01282"/>
    </source>
</evidence>
<dbReference type="PANTHER" id="PTHR30041">
    <property type="entry name" value="ARSENATE REDUCTASE"/>
    <property type="match status" value="1"/>
</dbReference>
<protein>
    <submittedName>
        <fullName evidence="4">Arsenate reductase</fullName>
    </submittedName>
</protein>
<evidence type="ECO:0000313" key="4">
    <source>
        <dbReference type="EMBL" id="VTR33164.1"/>
    </source>
</evidence>
<accession>A0A4U9UT58</accession>
<dbReference type="EMBL" id="CABEEZ010000072">
    <property type="protein sequence ID" value="VTR33164.1"/>
    <property type="molecule type" value="Genomic_DNA"/>
</dbReference>
<dbReference type="SUPFAM" id="SSF52833">
    <property type="entry name" value="Thioredoxin-like"/>
    <property type="match status" value="1"/>
</dbReference>
<evidence type="ECO:0000256" key="1">
    <source>
        <dbReference type="ARBA" id="ARBA00007198"/>
    </source>
</evidence>
<organism evidence="4">
    <name type="scientific">Serratia fonticola</name>
    <dbReference type="NCBI Taxonomy" id="47917"/>
    <lineage>
        <taxon>Bacteria</taxon>
        <taxon>Pseudomonadati</taxon>
        <taxon>Pseudomonadota</taxon>
        <taxon>Gammaproteobacteria</taxon>
        <taxon>Enterobacterales</taxon>
        <taxon>Yersiniaceae</taxon>
        <taxon>Serratia</taxon>
    </lineage>
</organism>
<feature type="region of interest" description="Disordered" evidence="3">
    <location>
        <begin position="77"/>
        <end position="113"/>
    </location>
</feature>
<dbReference type="AlphaFoldDB" id="A0A4U9UT58"/>
<dbReference type="PROSITE" id="PS51353">
    <property type="entry name" value="ARSC"/>
    <property type="match status" value="1"/>
</dbReference>
<dbReference type="InterPro" id="IPR036249">
    <property type="entry name" value="Thioredoxin-like_sf"/>
</dbReference>
<name>A0A4U9UT58_SERFO</name>
<dbReference type="Gene3D" id="3.40.30.10">
    <property type="entry name" value="Glutaredoxin"/>
    <property type="match status" value="1"/>
</dbReference>
<reference evidence="4" key="1">
    <citation type="submission" date="2019-05" db="EMBL/GenBank/DDBJ databases">
        <authorList>
            <consortium name="Pathogen Informatics"/>
        </authorList>
    </citation>
    <scope>NUCLEOTIDE SEQUENCE [LARGE SCALE GENOMIC DNA]</scope>
    <source>
        <strain evidence="4">NCTC12965</strain>
    </source>
</reference>
<sequence>MKNVTIYHNPRCSKSRETLTLLEQHGVEPQVVLYLDTPPSVAELKKLLQELGFTSARELMRKKEDLYKELDLADETLSGRTTAASDGEQSETDRTPNRGQRRQSPHWQATRAGVGDFCDPVTASRAIIRPAAVFTTVYALFPGQLATPTR</sequence>